<dbReference type="SUPFAM" id="SSF55961">
    <property type="entry name" value="Bet v1-like"/>
    <property type="match status" value="1"/>
</dbReference>
<name>A0AAV1IIP2_9CHLO</name>
<evidence type="ECO:0000313" key="3">
    <source>
        <dbReference type="Proteomes" id="UP001314263"/>
    </source>
</evidence>
<organism evidence="2 3">
    <name type="scientific">Coccomyxa viridis</name>
    <dbReference type="NCBI Taxonomy" id="1274662"/>
    <lineage>
        <taxon>Eukaryota</taxon>
        <taxon>Viridiplantae</taxon>
        <taxon>Chlorophyta</taxon>
        <taxon>core chlorophytes</taxon>
        <taxon>Trebouxiophyceae</taxon>
        <taxon>Trebouxiophyceae incertae sedis</taxon>
        <taxon>Coccomyxaceae</taxon>
        <taxon>Coccomyxa</taxon>
    </lineage>
</organism>
<dbReference type="EMBL" id="CAUYUE010000013">
    <property type="protein sequence ID" value="CAK0786090.1"/>
    <property type="molecule type" value="Genomic_DNA"/>
</dbReference>
<feature type="domain" description="Coenzyme Q-binding protein COQ10 START" evidence="1">
    <location>
        <begin position="80"/>
        <end position="248"/>
    </location>
</feature>
<evidence type="ECO:0000259" key="1">
    <source>
        <dbReference type="Pfam" id="PF03364"/>
    </source>
</evidence>
<sequence length="265" mass="29219">MLPGKAKTSVYKDAQGCSSAARVPHSGRKYFLQSFQSSRRRQGPSSHRGLCTIHARAPDVAVVVEPATNNARRLFAGVDIAAPVAVVWDSLTDYDGLGNFIPGLAENRCLERRQQGAKLLQVGEQEIAFGAKFRARVVLNIEEYWSGVPASMCEVSSNDSSGGNGRQLQHAFLVPRCPLLSQAHDITFSSIEGDFQAFRGIWRIKEGERGKASSRLSYSLYVRPQIWLPVRLVQSRIESEIKANLAAVRRHAEGIHAKQGSTLKY</sequence>
<reference evidence="2 3" key="1">
    <citation type="submission" date="2023-10" db="EMBL/GenBank/DDBJ databases">
        <authorList>
            <person name="Maclean D."/>
            <person name="Macfadyen A."/>
        </authorList>
    </citation>
    <scope>NUCLEOTIDE SEQUENCE [LARGE SCALE GENOMIC DNA]</scope>
</reference>
<protein>
    <recommendedName>
        <fullName evidence="1">Coenzyme Q-binding protein COQ10 START domain-containing protein</fullName>
    </recommendedName>
</protein>
<dbReference type="InterPro" id="IPR005031">
    <property type="entry name" value="COQ10_START"/>
</dbReference>
<comment type="caution">
    <text evidence="2">The sequence shown here is derived from an EMBL/GenBank/DDBJ whole genome shotgun (WGS) entry which is preliminary data.</text>
</comment>
<proteinExistence type="predicted"/>
<evidence type="ECO:0000313" key="2">
    <source>
        <dbReference type="EMBL" id="CAK0786090.1"/>
    </source>
</evidence>
<dbReference type="Gene3D" id="3.30.530.20">
    <property type="match status" value="2"/>
</dbReference>
<dbReference type="PANTHER" id="PTHR34060:SF1">
    <property type="entry name" value="POLYKETIDE CYCLASE _ DEHYDRASE AND LIPID TRANSPORT PROTEIN"/>
    <property type="match status" value="1"/>
</dbReference>
<dbReference type="Proteomes" id="UP001314263">
    <property type="component" value="Unassembled WGS sequence"/>
</dbReference>
<keyword evidence="3" id="KW-1185">Reference proteome</keyword>
<dbReference type="PANTHER" id="PTHR34060">
    <property type="entry name" value="POLYKETIDE CYCLASE / DEHYDRASE AND LIPID TRANSPORT PROTEIN"/>
    <property type="match status" value="1"/>
</dbReference>
<dbReference type="InterPro" id="IPR023393">
    <property type="entry name" value="START-like_dom_sf"/>
</dbReference>
<dbReference type="AlphaFoldDB" id="A0AAV1IIP2"/>
<dbReference type="Pfam" id="PF03364">
    <property type="entry name" value="Polyketide_cyc"/>
    <property type="match status" value="1"/>
</dbReference>
<accession>A0AAV1IIP2</accession>
<gene>
    <name evidence="2" type="ORF">CVIRNUC_009303</name>
</gene>